<dbReference type="AlphaFoldDB" id="A0A645FR88"/>
<evidence type="ECO:0000313" key="1">
    <source>
        <dbReference type="EMBL" id="MPN16410.1"/>
    </source>
</evidence>
<comment type="caution">
    <text evidence="1">The sequence shown here is derived from an EMBL/GenBank/DDBJ whole genome shotgun (WGS) entry which is preliminary data.</text>
</comment>
<protein>
    <submittedName>
        <fullName evidence="1">Uncharacterized protein</fullName>
    </submittedName>
</protein>
<reference evidence="1" key="1">
    <citation type="submission" date="2019-08" db="EMBL/GenBank/DDBJ databases">
        <authorList>
            <person name="Kucharzyk K."/>
            <person name="Murdoch R.W."/>
            <person name="Higgins S."/>
            <person name="Loffler F."/>
        </authorList>
    </citation>
    <scope>NUCLEOTIDE SEQUENCE</scope>
</reference>
<accession>A0A645FR88</accession>
<name>A0A645FR88_9ZZZZ</name>
<proteinExistence type="predicted"/>
<organism evidence="1">
    <name type="scientific">bioreactor metagenome</name>
    <dbReference type="NCBI Taxonomy" id="1076179"/>
    <lineage>
        <taxon>unclassified sequences</taxon>
        <taxon>metagenomes</taxon>
        <taxon>ecological metagenomes</taxon>
    </lineage>
</organism>
<sequence length="128" mass="14696">MLWTAVPLACAWLPSRERLVRGLDTVLHEIPPRAAEGFYVVEIGFPNGMQTNYGKMLPLTQQMLGSADIITEDLRLMKRVFISYGTAVVFVLTNRRNRILFQLLLFVRECLMQTPSSVEVYFIRVMKS</sequence>
<dbReference type="EMBL" id="VSSQ01063361">
    <property type="protein sequence ID" value="MPN16410.1"/>
    <property type="molecule type" value="Genomic_DNA"/>
</dbReference>
<gene>
    <name evidence="1" type="ORF">SDC9_163750</name>
</gene>